<dbReference type="PANTHER" id="PTHR10465:SF0">
    <property type="entry name" value="SARCALUMENIN"/>
    <property type="match status" value="1"/>
</dbReference>
<dbReference type="GO" id="GO:0003924">
    <property type="term" value="F:GTPase activity"/>
    <property type="evidence" value="ECO:0007669"/>
    <property type="project" value="InterPro"/>
</dbReference>
<keyword evidence="3" id="KW-0378">Hydrolase</keyword>
<dbReference type="GO" id="GO:0005525">
    <property type="term" value="F:GTP binding"/>
    <property type="evidence" value="ECO:0007669"/>
    <property type="project" value="UniProtKB-KW"/>
</dbReference>
<dbReference type="Pfam" id="PF00350">
    <property type="entry name" value="Dynamin_N"/>
    <property type="match status" value="1"/>
</dbReference>
<keyword evidence="4" id="KW-0342">GTP-binding</keyword>
<dbReference type="PANTHER" id="PTHR10465">
    <property type="entry name" value="TRANSMEMBRANE GTPASE FZO1"/>
    <property type="match status" value="1"/>
</dbReference>
<dbReference type="InterPro" id="IPR027094">
    <property type="entry name" value="Mitofusin_fam"/>
</dbReference>
<name>A0A7K0KH96_9BACT</name>
<reference evidence="7 8" key="1">
    <citation type="submission" date="2019-08" db="EMBL/GenBank/DDBJ databases">
        <title>In-depth cultivation of the pig gut microbiome towards novel bacterial diversity and tailored functional studies.</title>
        <authorList>
            <person name="Wylensek D."/>
            <person name="Hitch T.C.A."/>
            <person name="Clavel T."/>
        </authorList>
    </citation>
    <scope>NUCLEOTIDE SEQUENCE [LARGE SCALE GENOMIC DNA]</scope>
    <source>
        <strain evidence="7 8">LKV-178-WT-2A</strain>
    </source>
</reference>
<dbReference type="InterPro" id="IPR045063">
    <property type="entry name" value="Dynamin_N"/>
</dbReference>
<dbReference type="InterPro" id="IPR027417">
    <property type="entry name" value="P-loop_NTPase"/>
</dbReference>
<evidence type="ECO:0000313" key="8">
    <source>
        <dbReference type="Proteomes" id="UP000438914"/>
    </source>
</evidence>
<evidence type="ECO:0000256" key="3">
    <source>
        <dbReference type="ARBA" id="ARBA00022801"/>
    </source>
</evidence>
<proteinExistence type="predicted"/>
<dbReference type="EMBL" id="VUNG01000032">
    <property type="protein sequence ID" value="MST85239.1"/>
    <property type="molecule type" value="Genomic_DNA"/>
</dbReference>
<dbReference type="AlphaFoldDB" id="A0A7K0KH96"/>
<evidence type="ECO:0000313" key="7">
    <source>
        <dbReference type="EMBL" id="MST85239.1"/>
    </source>
</evidence>
<evidence type="ECO:0000256" key="5">
    <source>
        <dbReference type="ARBA" id="ARBA00023136"/>
    </source>
</evidence>
<dbReference type="Proteomes" id="UP000438914">
    <property type="component" value="Unassembled WGS sequence"/>
</dbReference>
<protein>
    <recommendedName>
        <fullName evidence="6">Dynamin N-terminal domain-containing protein</fullName>
    </recommendedName>
</protein>
<evidence type="ECO:0000256" key="2">
    <source>
        <dbReference type="ARBA" id="ARBA00022741"/>
    </source>
</evidence>
<dbReference type="SUPFAM" id="SSF52540">
    <property type="entry name" value="P-loop containing nucleoside triphosphate hydrolases"/>
    <property type="match status" value="1"/>
</dbReference>
<comment type="subcellular location">
    <subcellularLocation>
        <location evidence="1">Membrane</location>
    </subcellularLocation>
</comment>
<evidence type="ECO:0000256" key="4">
    <source>
        <dbReference type="ARBA" id="ARBA00023134"/>
    </source>
</evidence>
<evidence type="ECO:0000259" key="6">
    <source>
        <dbReference type="Pfam" id="PF00350"/>
    </source>
</evidence>
<evidence type="ECO:0000256" key="1">
    <source>
        <dbReference type="ARBA" id="ARBA00004370"/>
    </source>
</evidence>
<dbReference type="Gene3D" id="3.40.50.300">
    <property type="entry name" value="P-loop containing nucleotide triphosphate hydrolases"/>
    <property type="match status" value="1"/>
</dbReference>
<keyword evidence="5" id="KW-0472">Membrane</keyword>
<keyword evidence="2" id="KW-0547">Nucleotide-binding</keyword>
<keyword evidence="8" id="KW-1185">Reference proteome</keyword>
<sequence>MMDNEFAKLSSTVKTLVEDYRDVMKFCGIPKTGWHSKTIERKAKPFLQGYFTLAVVGKVSSGKSTFINALLGCKDLLPTGHDQTTSGITYIEYGDTPEATIEFGDHHKQIIKGDDIVGQVKKYVSIPDEYHELPINNIDDMILGGFDFAKIWAARKQLEEETNTRIQEKLLKAYVQGRGKKDIAVKVEIKYPFNDELKGWRVIDTPGIGAIGGIEEKTKQLLAEEQEDGSRKVDAIIFLQDGEQTLDYTEDRAFVNRQLESFTISDRERLFFVLTHSADDKFKSHKDEKLNTITSNYGDKIHLVTYADSLLYLFLSEFGNDVDLEYISKEPKPVSWTREEWRAIKLIIDDARYDLEDKGESVNQETLLRRLNEIAHFDDLKKEINQFAREEKTKVFHDLVLLIAGDYDGIVCQLNDDKDKVNGKFSSIEKALAEITSARTKLNQIIQDVDEKIRMDSINKKFDFIEDCFESIERLSSEVLIRTAITNLFDEVQKIERSIFDDLKEQFKGMSDSFQGSSSYVFSQIDYDYLERQAEQYSKEKYIIEPGRTITHTCDPDERIPAKYGTRINKEQKLRNFKALALKRARAQKDLFKTQLEEKVTNFRKEITDDLDSKLKDQKAHYQSLIEQRDHTEAFNKDTDEKIECSHRAAKKLLKTADEYGFKYQ</sequence>
<gene>
    <name evidence="7" type="ORF">FYJ73_11285</name>
</gene>
<comment type="caution">
    <text evidence="7">The sequence shown here is derived from an EMBL/GenBank/DDBJ whole genome shotgun (WGS) entry which is preliminary data.</text>
</comment>
<dbReference type="GO" id="GO:0016020">
    <property type="term" value="C:membrane"/>
    <property type="evidence" value="ECO:0007669"/>
    <property type="project" value="UniProtKB-SubCell"/>
</dbReference>
<accession>A0A7K0KH96</accession>
<feature type="domain" description="Dynamin N-terminal" evidence="6">
    <location>
        <begin position="53"/>
        <end position="275"/>
    </location>
</feature>
<organism evidence="7 8">
    <name type="scientific">Hallella mizrahii</name>
    <dbReference type="NCBI Taxonomy" id="2606637"/>
    <lineage>
        <taxon>Bacteria</taxon>
        <taxon>Pseudomonadati</taxon>
        <taxon>Bacteroidota</taxon>
        <taxon>Bacteroidia</taxon>
        <taxon>Bacteroidales</taxon>
        <taxon>Prevotellaceae</taxon>
        <taxon>Hallella</taxon>
    </lineage>
</organism>